<dbReference type="WBParaSite" id="SBAD_0001351301-mRNA-1">
    <property type="protein sequence ID" value="SBAD_0001351301-mRNA-1"/>
    <property type="gene ID" value="SBAD_0001351301"/>
</dbReference>
<name>A0A183JB49_9BILA</name>
<evidence type="ECO:0000313" key="2">
    <source>
        <dbReference type="Proteomes" id="UP000270296"/>
    </source>
</evidence>
<evidence type="ECO:0000313" key="3">
    <source>
        <dbReference type="WBParaSite" id="SBAD_0001351301-mRNA-1"/>
    </source>
</evidence>
<dbReference type="EMBL" id="UZAM01020208">
    <property type="protein sequence ID" value="VDP54038.1"/>
    <property type="molecule type" value="Genomic_DNA"/>
</dbReference>
<sequence length="59" mass="6704">MVKPPGDMNEDLGQRSRHPQLFVDVLAAAARMEERVITDLPSFFVMRLVGDAMACEERR</sequence>
<organism evidence="3">
    <name type="scientific">Soboliphyme baturini</name>
    <dbReference type="NCBI Taxonomy" id="241478"/>
    <lineage>
        <taxon>Eukaryota</taxon>
        <taxon>Metazoa</taxon>
        <taxon>Ecdysozoa</taxon>
        <taxon>Nematoda</taxon>
        <taxon>Enoplea</taxon>
        <taxon>Dorylaimia</taxon>
        <taxon>Dioctophymatida</taxon>
        <taxon>Dioctophymatoidea</taxon>
        <taxon>Soboliphymatidae</taxon>
        <taxon>Soboliphyme</taxon>
    </lineage>
</organism>
<dbReference type="AlphaFoldDB" id="A0A183JB49"/>
<protein>
    <submittedName>
        <fullName evidence="3">TetR family transcriptional regulator</fullName>
    </submittedName>
</protein>
<reference evidence="3" key="1">
    <citation type="submission" date="2016-06" db="UniProtKB">
        <authorList>
            <consortium name="WormBaseParasite"/>
        </authorList>
    </citation>
    <scope>IDENTIFICATION</scope>
</reference>
<evidence type="ECO:0000313" key="1">
    <source>
        <dbReference type="EMBL" id="VDP54038.1"/>
    </source>
</evidence>
<keyword evidence="2" id="KW-1185">Reference proteome</keyword>
<gene>
    <name evidence="1" type="ORF">SBAD_LOCUS13097</name>
</gene>
<reference evidence="1 2" key="2">
    <citation type="submission" date="2018-11" db="EMBL/GenBank/DDBJ databases">
        <authorList>
            <consortium name="Pathogen Informatics"/>
        </authorList>
    </citation>
    <scope>NUCLEOTIDE SEQUENCE [LARGE SCALE GENOMIC DNA]</scope>
</reference>
<accession>A0A183JB49</accession>
<dbReference type="Proteomes" id="UP000270296">
    <property type="component" value="Unassembled WGS sequence"/>
</dbReference>
<proteinExistence type="predicted"/>